<comment type="similarity">
    <text evidence="3">Belongs to the FliG family.</text>
</comment>
<evidence type="ECO:0000259" key="13">
    <source>
        <dbReference type="Pfam" id="PF14841"/>
    </source>
</evidence>
<name>A0A8J7J8F1_9RHOB</name>
<evidence type="ECO:0000256" key="6">
    <source>
        <dbReference type="ARBA" id="ARBA00022500"/>
    </source>
</evidence>
<dbReference type="PANTHER" id="PTHR30534:SF0">
    <property type="entry name" value="FLAGELLAR MOTOR SWITCH PROTEIN FLIG"/>
    <property type="match status" value="1"/>
</dbReference>
<keyword evidence="15" id="KW-0282">Flagellum</keyword>
<dbReference type="GO" id="GO:0009425">
    <property type="term" value="C:bacterial-type flagellum basal body"/>
    <property type="evidence" value="ECO:0007669"/>
    <property type="project" value="UniProtKB-SubCell"/>
</dbReference>
<comment type="function">
    <text evidence="10">FliG is one of three proteins (FliG, FliN, FliM) that forms the rotor-mounted switch complex (C ring), located at the base of the basal body. This complex interacts with the CheY and CheZ chemotaxis proteins, in addition to contacting components of the motor that determine the direction of flagellar rotation.</text>
</comment>
<keyword evidence="15" id="KW-0966">Cell projection</keyword>
<evidence type="ECO:0000256" key="3">
    <source>
        <dbReference type="ARBA" id="ARBA00010299"/>
    </source>
</evidence>
<dbReference type="Gene3D" id="1.10.220.30">
    <property type="match status" value="3"/>
</dbReference>
<sequence length="363" mass="38290">MQDKASLPQLPMAQSSRAPQIGGTVAPRALNSRAKAAIVVRLLLSEGADLPIEDLPDDLQAKLIQQMGSMGLVDRHTLASVVEEFAGALDGVGLAFPKGLAEALAQMDGKISPQTAARLRKEAGVRQAGDPWSRLKALPVSDLAAMAQAESIEVAAVLLSKLDTAKAAALLGELPGQLARKITYAVSRTGKVTPDAVDRIGLSLASQLDHKPILAFDEGPEARVGAILNQSAAATRNDMLTGLDETDASFATMVRKSIFTFAHIPARVQSRDVPKIIRAVEPATLLTALAAATDEETAPVAEFLLSNMSTRMADNLREEITEKGTVKPRDGEAAMTEVVAAIRAQEQAGELELIVPEDADGDE</sequence>
<evidence type="ECO:0000313" key="16">
    <source>
        <dbReference type="Proteomes" id="UP000619079"/>
    </source>
</evidence>
<accession>A0A8J7J8F1</accession>
<dbReference type="Proteomes" id="UP000619079">
    <property type="component" value="Unassembled WGS sequence"/>
</dbReference>
<keyword evidence="5" id="KW-1003">Cell membrane</keyword>
<keyword evidence="6" id="KW-0145">Chemotaxis</keyword>
<feature type="domain" description="Flagellar motor switch protein FliG middle" evidence="13">
    <location>
        <begin position="142"/>
        <end position="210"/>
    </location>
</feature>
<keyword evidence="7" id="KW-0283">Flagellar rotation</keyword>
<dbReference type="Pfam" id="PF14841">
    <property type="entry name" value="FliG_M"/>
    <property type="match status" value="1"/>
</dbReference>
<comment type="caution">
    <text evidence="15">The sequence shown here is derived from an EMBL/GenBank/DDBJ whole genome shotgun (WGS) entry which is preliminary data.</text>
</comment>
<proteinExistence type="inferred from homology"/>
<dbReference type="Pfam" id="PF14842">
    <property type="entry name" value="FliG_N"/>
    <property type="match status" value="1"/>
</dbReference>
<evidence type="ECO:0000259" key="12">
    <source>
        <dbReference type="Pfam" id="PF01706"/>
    </source>
</evidence>
<dbReference type="GO" id="GO:0003774">
    <property type="term" value="F:cytoskeletal motor activity"/>
    <property type="evidence" value="ECO:0007669"/>
    <property type="project" value="InterPro"/>
</dbReference>
<dbReference type="PRINTS" id="PR00954">
    <property type="entry name" value="FLGMOTORFLIG"/>
</dbReference>
<keyword evidence="9" id="KW-0975">Bacterial flagellum</keyword>
<feature type="region of interest" description="Disordered" evidence="11">
    <location>
        <begin position="1"/>
        <end position="20"/>
    </location>
</feature>
<evidence type="ECO:0000256" key="8">
    <source>
        <dbReference type="ARBA" id="ARBA00023136"/>
    </source>
</evidence>
<dbReference type="EMBL" id="JAELVR010000002">
    <property type="protein sequence ID" value="MBJ6370694.1"/>
    <property type="molecule type" value="Genomic_DNA"/>
</dbReference>
<dbReference type="InterPro" id="IPR000090">
    <property type="entry name" value="Flg_Motor_Flig"/>
</dbReference>
<dbReference type="InterPro" id="IPR032779">
    <property type="entry name" value="FliG_M"/>
</dbReference>
<evidence type="ECO:0000313" key="15">
    <source>
        <dbReference type="EMBL" id="MBJ6370694.1"/>
    </source>
</evidence>
<evidence type="ECO:0000256" key="9">
    <source>
        <dbReference type="ARBA" id="ARBA00023143"/>
    </source>
</evidence>
<dbReference type="Pfam" id="PF01706">
    <property type="entry name" value="FliG_C"/>
    <property type="match status" value="1"/>
</dbReference>
<reference evidence="15" key="1">
    <citation type="submission" date="2020-12" db="EMBL/GenBank/DDBJ databases">
        <title>Sedimentitalea sp. nov., isolated from sand in Incheon.</title>
        <authorList>
            <person name="Kim W."/>
        </authorList>
    </citation>
    <scope>NUCLEOTIDE SEQUENCE</scope>
    <source>
        <strain evidence="15">CAU 1593</strain>
    </source>
</reference>
<dbReference type="SUPFAM" id="SSF48029">
    <property type="entry name" value="FliG"/>
    <property type="match status" value="2"/>
</dbReference>
<gene>
    <name evidence="15" type="ORF">JF290_04075</name>
</gene>
<dbReference type="PANTHER" id="PTHR30534">
    <property type="entry name" value="FLAGELLAR MOTOR SWITCH PROTEIN FLIG"/>
    <property type="match status" value="1"/>
</dbReference>
<dbReference type="GO" id="GO:0071973">
    <property type="term" value="P:bacterial-type flagellum-dependent cell motility"/>
    <property type="evidence" value="ECO:0007669"/>
    <property type="project" value="InterPro"/>
</dbReference>
<dbReference type="InterPro" id="IPR028263">
    <property type="entry name" value="FliG_N"/>
</dbReference>
<evidence type="ECO:0000256" key="11">
    <source>
        <dbReference type="SAM" id="MobiDB-lite"/>
    </source>
</evidence>
<dbReference type="InterPro" id="IPR023087">
    <property type="entry name" value="Flg_Motor_Flig_C"/>
</dbReference>
<protein>
    <recommendedName>
        <fullName evidence="4">Flagellar motor switch protein FliG</fullName>
    </recommendedName>
</protein>
<evidence type="ECO:0000256" key="7">
    <source>
        <dbReference type="ARBA" id="ARBA00022779"/>
    </source>
</evidence>
<dbReference type="AlphaFoldDB" id="A0A8J7J8F1"/>
<feature type="domain" description="Flagellar motor switch protein FliG C-terminal" evidence="12">
    <location>
        <begin position="242"/>
        <end position="353"/>
    </location>
</feature>
<evidence type="ECO:0000259" key="14">
    <source>
        <dbReference type="Pfam" id="PF14842"/>
    </source>
</evidence>
<feature type="domain" description="Flagellar motor switch protein FliG N-terminal" evidence="14">
    <location>
        <begin position="30"/>
        <end position="132"/>
    </location>
</feature>
<evidence type="ECO:0000256" key="10">
    <source>
        <dbReference type="ARBA" id="ARBA00025598"/>
    </source>
</evidence>
<keyword evidence="15" id="KW-0969">Cilium</keyword>
<evidence type="ECO:0000256" key="2">
    <source>
        <dbReference type="ARBA" id="ARBA00004413"/>
    </source>
</evidence>
<dbReference type="RefSeq" id="WP_199023468.1">
    <property type="nucleotide sequence ID" value="NZ_JAELVR010000002.1"/>
</dbReference>
<evidence type="ECO:0000256" key="4">
    <source>
        <dbReference type="ARBA" id="ARBA00021870"/>
    </source>
</evidence>
<evidence type="ECO:0000256" key="1">
    <source>
        <dbReference type="ARBA" id="ARBA00004117"/>
    </source>
</evidence>
<dbReference type="GO" id="GO:0006935">
    <property type="term" value="P:chemotaxis"/>
    <property type="evidence" value="ECO:0007669"/>
    <property type="project" value="UniProtKB-KW"/>
</dbReference>
<keyword evidence="8" id="KW-0472">Membrane</keyword>
<organism evidence="15 16">
    <name type="scientific">Sedimentitalea arenosa</name>
    <dbReference type="NCBI Taxonomy" id="2798803"/>
    <lineage>
        <taxon>Bacteria</taxon>
        <taxon>Pseudomonadati</taxon>
        <taxon>Pseudomonadota</taxon>
        <taxon>Alphaproteobacteria</taxon>
        <taxon>Rhodobacterales</taxon>
        <taxon>Paracoccaceae</taxon>
        <taxon>Sedimentitalea</taxon>
    </lineage>
</organism>
<dbReference type="InterPro" id="IPR011002">
    <property type="entry name" value="FliG_a-hlx"/>
</dbReference>
<keyword evidence="16" id="KW-1185">Reference proteome</keyword>
<evidence type="ECO:0000256" key="5">
    <source>
        <dbReference type="ARBA" id="ARBA00022475"/>
    </source>
</evidence>
<dbReference type="GO" id="GO:0005886">
    <property type="term" value="C:plasma membrane"/>
    <property type="evidence" value="ECO:0007669"/>
    <property type="project" value="UniProtKB-SubCell"/>
</dbReference>
<comment type="subcellular location">
    <subcellularLocation>
        <location evidence="1">Bacterial flagellum basal body</location>
    </subcellularLocation>
    <subcellularLocation>
        <location evidence="2">Cell membrane</location>
        <topology evidence="2">Peripheral membrane protein</topology>
        <orientation evidence="2">Cytoplasmic side</orientation>
    </subcellularLocation>
</comment>